<sequence>NHPAFNCYAPTDAWPSKDPKQRELERPRVIIYTRKGAGLKINVNSILILNAYRTLNTLEVINYVMHLTPLAKCLVSRDFNSRHDMFEPGITTALRGQELAD</sequence>
<comment type="caution">
    <text evidence="1">The sequence shown here is derived from an EMBL/GenBank/DDBJ whole genome shotgun (WGS) entry which is preliminary data.</text>
</comment>
<name>A0A559M2Q1_9HELO</name>
<feature type="non-terminal residue" evidence="1">
    <location>
        <position position="1"/>
    </location>
</feature>
<protein>
    <recommendedName>
        <fullName evidence="3">Endonuclease/exonuclease/phosphatase domain-containing protein</fullName>
    </recommendedName>
</protein>
<dbReference type="EMBL" id="QGML01002617">
    <property type="protein sequence ID" value="TVY87246.1"/>
    <property type="molecule type" value="Genomic_DNA"/>
</dbReference>
<accession>A0A559M2Q1</accession>
<dbReference type="Proteomes" id="UP000315522">
    <property type="component" value="Unassembled WGS sequence"/>
</dbReference>
<keyword evidence="2" id="KW-1185">Reference proteome</keyword>
<evidence type="ECO:0000313" key="1">
    <source>
        <dbReference type="EMBL" id="TVY87246.1"/>
    </source>
</evidence>
<organism evidence="1 2">
    <name type="scientific">Lachnellula willkommii</name>
    <dbReference type="NCBI Taxonomy" id="215461"/>
    <lineage>
        <taxon>Eukaryota</taxon>
        <taxon>Fungi</taxon>
        <taxon>Dikarya</taxon>
        <taxon>Ascomycota</taxon>
        <taxon>Pezizomycotina</taxon>
        <taxon>Leotiomycetes</taxon>
        <taxon>Helotiales</taxon>
        <taxon>Lachnaceae</taxon>
        <taxon>Lachnellula</taxon>
    </lineage>
</organism>
<evidence type="ECO:0008006" key="3">
    <source>
        <dbReference type="Google" id="ProtNLM"/>
    </source>
</evidence>
<evidence type="ECO:0000313" key="2">
    <source>
        <dbReference type="Proteomes" id="UP000315522"/>
    </source>
</evidence>
<gene>
    <name evidence="1" type="ORF">LAWI1_G007880</name>
</gene>
<dbReference type="AlphaFoldDB" id="A0A559M2Q1"/>
<reference evidence="1 2" key="1">
    <citation type="submission" date="2018-05" db="EMBL/GenBank/DDBJ databases">
        <title>Genome sequencing and assembly of the regulated plant pathogen Lachnellula willkommii and related sister species for the development of diagnostic species identification markers.</title>
        <authorList>
            <person name="Giroux E."/>
            <person name="Bilodeau G."/>
        </authorList>
    </citation>
    <scope>NUCLEOTIDE SEQUENCE [LARGE SCALE GENOMIC DNA]</scope>
    <source>
        <strain evidence="1 2">CBS 172.35</strain>
    </source>
</reference>
<proteinExistence type="predicted"/>